<evidence type="ECO:0000256" key="2">
    <source>
        <dbReference type="ARBA" id="ARBA00007251"/>
    </source>
</evidence>
<comment type="caution">
    <text evidence="10">The sequence shown here is derived from an EMBL/GenBank/DDBJ whole genome shotgun (WGS) entry which is preliminary data.</text>
</comment>
<dbReference type="InterPro" id="IPR042529">
    <property type="entry name" value="IF_2B-like_C"/>
</dbReference>
<organism evidence="10 11">
    <name type="scientific">Streblomastix strix</name>
    <dbReference type="NCBI Taxonomy" id="222440"/>
    <lineage>
        <taxon>Eukaryota</taxon>
        <taxon>Metamonada</taxon>
        <taxon>Preaxostyla</taxon>
        <taxon>Oxymonadida</taxon>
        <taxon>Streblomastigidae</taxon>
        <taxon>Streblomastix</taxon>
    </lineage>
</organism>
<proteinExistence type="inferred from homology"/>
<keyword evidence="4 10" id="KW-0396">Initiation factor</keyword>
<evidence type="ECO:0000256" key="7">
    <source>
        <dbReference type="ARBA" id="ARBA00044228"/>
    </source>
</evidence>
<dbReference type="GO" id="GO:0005829">
    <property type="term" value="C:cytosol"/>
    <property type="evidence" value="ECO:0007669"/>
    <property type="project" value="UniProtKB-SubCell"/>
</dbReference>
<evidence type="ECO:0000256" key="6">
    <source>
        <dbReference type="ARBA" id="ARBA00044122"/>
    </source>
</evidence>
<dbReference type="GO" id="GO:0005085">
    <property type="term" value="F:guanyl-nucleotide exchange factor activity"/>
    <property type="evidence" value="ECO:0007669"/>
    <property type="project" value="TreeGrafter"/>
</dbReference>
<keyword evidence="3" id="KW-0963">Cytoplasm</keyword>
<dbReference type="InterPro" id="IPR037171">
    <property type="entry name" value="NagB/RpiA_transferase-like"/>
</dbReference>
<dbReference type="PANTHER" id="PTHR45859:SF1">
    <property type="entry name" value="TRANSLATION INITIATION FACTOR EIF-2B SUBUNIT BETA"/>
    <property type="match status" value="1"/>
</dbReference>
<evidence type="ECO:0000313" key="10">
    <source>
        <dbReference type="EMBL" id="KAA6337235.1"/>
    </source>
</evidence>
<dbReference type="AlphaFoldDB" id="A0A5J4RVH9"/>
<reference evidence="10 11" key="1">
    <citation type="submission" date="2019-03" db="EMBL/GenBank/DDBJ databases">
        <title>Single cell metagenomics reveals metabolic interactions within the superorganism composed of flagellate Streblomastix strix and complex community of Bacteroidetes bacteria on its surface.</title>
        <authorList>
            <person name="Treitli S.C."/>
            <person name="Kolisko M."/>
            <person name="Husnik F."/>
            <person name="Keeling P."/>
            <person name="Hampl V."/>
        </authorList>
    </citation>
    <scope>NUCLEOTIDE SEQUENCE [LARGE SCALE GENOMIC DNA]</scope>
    <source>
        <strain evidence="10">ST1C</strain>
    </source>
</reference>
<dbReference type="InterPro" id="IPR051855">
    <property type="entry name" value="eIF2B_beta_subunit"/>
</dbReference>
<evidence type="ECO:0000256" key="1">
    <source>
        <dbReference type="ARBA" id="ARBA00004514"/>
    </source>
</evidence>
<comment type="subcellular location">
    <subcellularLocation>
        <location evidence="1">Cytoplasm</location>
        <location evidence="1">Cytosol</location>
    </subcellularLocation>
</comment>
<evidence type="ECO:0000256" key="5">
    <source>
        <dbReference type="ARBA" id="ARBA00022917"/>
    </source>
</evidence>
<evidence type="ECO:0000313" key="11">
    <source>
        <dbReference type="Proteomes" id="UP000324800"/>
    </source>
</evidence>
<gene>
    <name evidence="10" type="ORF">EZS28_052809</name>
</gene>
<comment type="similarity">
    <text evidence="2 9">Belongs to the eIF-2B alpha/beta/delta subunits family.</text>
</comment>
<dbReference type="InterPro" id="IPR000649">
    <property type="entry name" value="IF-2B-related"/>
</dbReference>
<dbReference type="Pfam" id="PF01008">
    <property type="entry name" value="IF-2B"/>
    <property type="match status" value="1"/>
</dbReference>
<evidence type="ECO:0000256" key="9">
    <source>
        <dbReference type="RuleBase" id="RU003814"/>
    </source>
</evidence>
<dbReference type="Proteomes" id="UP000324800">
    <property type="component" value="Unassembled WGS sequence"/>
</dbReference>
<dbReference type="SUPFAM" id="SSF100950">
    <property type="entry name" value="NagB/RpiA/CoA transferase-like"/>
    <property type="match status" value="1"/>
</dbReference>
<dbReference type="OrthoDB" id="269919at2759"/>
<dbReference type="GO" id="GO:0005851">
    <property type="term" value="C:eukaryotic translation initiation factor 2B complex"/>
    <property type="evidence" value="ECO:0007669"/>
    <property type="project" value="TreeGrafter"/>
</dbReference>
<dbReference type="PANTHER" id="PTHR45859">
    <property type="entry name" value="TRANSLATION INITIATION FACTOR EIF-2B SUBUNIT BETA"/>
    <property type="match status" value="1"/>
</dbReference>
<keyword evidence="5" id="KW-0648">Protein biosynthesis</keyword>
<feature type="non-terminal residue" evidence="10">
    <location>
        <position position="146"/>
    </location>
</feature>
<evidence type="ECO:0000256" key="4">
    <source>
        <dbReference type="ARBA" id="ARBA00022540"/>
    </source>
</evidence>
<name>A0A5J4RVH9_9EUKA</name>
<protein>
    <recommendedName>
        <fullName evidence="6">Translation initiation factor eIF2B subunit beta</fullName>
    </recommendedName>
    <alternativeName>
        <fullName evidence="7">eIF2B GDP-GTP exchange factor subunit beta</fullName>
    </alternativeName>
</protein>
<dbReference type="GO" id="GO:0003743">
    <property type="term" value="F:translation initiation factor activity"/>
    <property type="evidence" value="ECO:0007669"/>
    <property type="project" value="UniProtKB-KW"/>
</dbReference>
<dbReference type="EMBL" id="SNRW01041457">
    <property type="protein sequence ID" value="KAA6337235.1"/>
    <property type="molecule type" value="Genomic_DNA"/>
</dbReference>
<evidence type="ECO:0000256" key="3">
    <source>
        <dbReference type="ARBA" id="ARBA00022490"/>
    </source>
</evidence>
<dbReference type="Gene3D" id="3.40.50.10470">
    <property type="entry name" value="Translation initiation factor eif-2b, domain 2"/>
    <property type="match status" value="1"/>
</dbReference>
<sequence>MVNELQKCGITSFLVEDTSIMSVMREVKKVIVGASAVTADGGILTHPGNLAIAAAAKEHKVPFVVLAGIYKLTPYYPTSQTSFNELLNASEIIDQETAEKCGHPAVINPRFAYIPPHFVSIIVSNIDSGAFAPQNISHLLKEKYTS</sequence>
<comment type="subunit">
    <text evidence="8">Component of the translation initiation factor 2B (eIF2B) complex which is a heterodecamer of two sets of five different subunits: alpha, beta, gamma, delta and epsilon. Subunits alpha, beta and delta comprise a regulatory subcomplex and subunits epsilon and gamma comprise a catalytic subcomplex. Within the complex, the hexameric regulatory complex resides at the center, with the two heterodimeric catalytic subcomplexes bound on opposite sides.</text>
</comment>
<accession>A0A5J4RVH9</accession>
<evidence type="ECO:0000256" key="8">
    <source>
        <dbReference type="ARBA" id="ARBA00046432"/>
    </source>
</evidence>